<dbReference type="PANTHER" id="PTHR36168">
    <property type="entry name" value="CHROMOSOME 1, WHOLE GENOME SHOTGUN SEQUENCE"/>
    <property type="match status" value="1"/>
</dbReference>
<sequence length="411" mass="47435">AEARYKAEDMIPEGSKISEKKAISLGELVQKKFIDISKKLKKPKPPSHNSSATFGWKDIWNFLRNNWKQVTGISILMDFLVAFVVNKFNEYRVSSALENGTRPVPKVKDEQFVFRSQIFKTLEKVFQPDEDHSYYHVICGEHGTGKTTLTRREATNVRKGVIYVDIPSNFNYLGKSFGNAINLLFFEDTSITAFLVRKFFSFAIGLTGGETAISSYQWERIMEIFRRASEVYKEKYGKPSVIIYDNVSQLILENSKILDILQDEAKYSADERTYIAVFVSSEMRSAWSRAEDPIEIGDLTKEESLDYLINKRKVDAKEAEKLNDLIGGRILELKSAVDKLQKGQSFEDIKRIKFKQVEDKFREAKLLEKYEYHEVGKCVISALLNSKELNCIEFEKFFNKPMESNEILEKN</sequence>
<proteinExistence type="predicted"/>
<dbReference type="SUPFAM" id="SSF52540">
    <property type="entry name" value="P-loop containing nucleoside triphosphate hydrolases"/>
    <property type="match status" value="1"/>
</dbReference>
<comment type="caution">
    <text evidence="1">The sequence shown here is derived from an EMBL/GenBank/DDBJ whole genome shotgun (WGS) entry which is preliminary data.</text>
</comment>
<dbReference type="Proteomes" id="UP000789706">
    <property type="component" value="Unassembled WGS sequence"/>
</dbReference>
<feature type="non-terminal residue" evidence="1">
    <location>
        <position position="1"/>
    </location>
</feature>
<dbReference type="EMBL" id="CAJVPK010003000">
    <property type="protein sequence ID" value="CAG8621941.1"/>
    <property type="molecule type" value="Genomic_DNA"/>
</dbReference>
<keyword evidence="2" id="KW-1185">Reference proteome</keyword>
<evidence type="ECO:0000313" key="1">
    <source>
        <dbReference type="EMBL" id="CAG8621941.1"/>
    </source>
</evidence>
<accession>A0A9N9CZH6</accession>
<dbReference type="PANTHER" id="PTHR36168:SF1">
    <property type="entry name" value="ORC1-LIKE AAA ATPASE DOMAIN-CONTAINING PROTEIN"/>
    <property type="match status" value="1"/>
</dbReference>
<feature type="non-terminal residue" evidence="1">
    <location>
        <position position="411"/>
    </location>
</feature>
<name>A0A9N9CZH6_9GLOM</name>
<dbReference type="AlphaFoldDB" id="A0A9N9CZH6"/>
<organism evidence="1 2">
    <name type="scientific">Diversispora eburnea</name>
    <dbReference type="NCBI Taxonomy" id="1213867"/>
    <lineage>
        <taxon>Eukaryota</taxon>
        <taxon>Fungi</taxon>
        <taxon>Fungi incertae sedis</taxon>
        <taxon>Mucoromycota</taxon>
        <taxon>Glomeromycotina</taxon>
        <taxon>Glomeromycetes</taxon>
        <taxon>Diversisporales</taxon>
        <taxon>Diversisporaceae</taxon>
        <taxon>Diversispora</taxon>
    </lineage>
</organism>
<dbReference type="InterPro" id="IPR027417">
    <property type="entry name" value="P-loop_NTPase"/>
</dbReference>
<dbReference type="Gene3D" id="3.40.50.300">
    <property type="entry name" value="P-loop containing nucleotide triphosphate hydrolases"/>
    <property type="match status" value="1"/>
</dbReference>
<protein>
    <submittedName>
        <fullName evidence="1">7173_t:CDS:1</fullName>
    </submittedName>
</protein>
<gene>
    <name evidence="1" type="ORF">DEBURN_LOCUS10409</name>
</gene>
<reference evidence="1" key="1">
    <citation type="submission" date="2021-06" db="EMBL/GenBank/DDBJ databases">
        <authorList>
            <person name="Kallberg Y."/>
            <person name="Tangrot J."/>
            <person name="Rosling A."/>
        </authorList>
    </citation>
    <scope>NUCLEOTIDE SEQUENCE</scope>
    <source>
        <strain evidence="1">AZ414A</strain>
    </source>
</reference>
<evidence type="ECO:0000313" key="2">
    <source>
        <dbReference type="Proteomes" id="UP000789706"/>
    </source>
</evidence>
<dbReference type="OrthoDB" id="511599at2759"/>